<keyword evidence="2" id="KW-1133">Transmembrane helix</keyword>
<reference evidence="3 4" key="1">
    <citation type="submission" date="2024-02" db="EMBL/GenBank/DDBJ databases">
        <title>Adaptive strategies in a cosmopolitan and abundant soil bacterium.</title>
        <authorList>
            <person name="Carini P."/>
        </authorList>
    </citation>
    <scope>NUCLEOTIDE SEQUENCE [LARGE SCALE GENOMIC DNA]</scope>
    <source>
        <strain evidence="3 4">AZCC 1608</strain>
    </source>
</reference>
<keyword evidence="2" id="KW-0812">Transmembrane</keyword>
<name>A0ABU8BJ16_9BRAD</name>
<gene>
    <name evidence="3" type="ORF">V1286_006070</name>
</gene>
<protein>
    <recommendedName>
        <fullName evidence="5">Methyltransferase</fullName>
    </recommendedName>
</protein>
<accession>A0ABU8BJ16</accession>
<evidence type="ECO:0000313" key="3">
    <source>
        <dbReference type="EMBL" id="MEH2558541.1"/>
    </source>
</evidence>
<feature type="compositionally biased region" description="Basic and acidic residues" evidence="1">
    <location>
        <begin position="60"/>
        <end position="72"/>
    </location>
</feature>
<feature type="transmembrane region" description="Helical" evidence="2">
    <location>
        <begin position="7"/>
        <end position="31"/>
    </location>
</feature>
<evidence type="ECO:0000256" key="2">
    <source>
        <dbReference type="SAM" id="Phobius"/>
    </source>
</evidence>
<sequence>MTNGRRVVFALMIATSLICGSVYCLALWASYGLAEKSRQVRANFREWPPCPSYPDPRLNCSDKADKAEADKP</sequence>
<comment type="caution">
    <text evidence="3">The sequence shown here is derived from an EMBL/GenBank/DDBJ whole genome shotgun (WGS) entry which is preliminary data.</text>
</comment>
<evidence type="ECO:0008006" key="5">
    <source>
        <dbReference type="Google" id="ProtNLM"/>
    </source>
</evidence>
<dbReference type="EMBL" id="JAZHRV010000001">
    <property type="protein sequence ID" value="MEH2558541.1"/>
    <property type="molecule type" value="Genomic_DNA"/>
</dbReference>
<evidence type="ECO:0000313" key="4">
    <source>
        <dbReference type="Proteomes" id="UP001364224"/>
    </source>
</evidence>
<proteinExistence type="predicted"/>
<keyword evidence="4" id="KW-1185">Reference proteome</keyword>
<feature type="region of interest" description="Disordered" evidence="1">
    <location>
        <begin position="50"/>
        <end position="72"/>
    </location>
</feature>
<keyword evidence="2" id="KW-0472">Membrane</keyword>
<evidence type="ECO:0000256" key="1">
    <source>
        <dbReference type="SAM" id="MobiDB-lite"/>
    </source>
</evidence>
<organism evidence="3 4">
    <name type="scientific">Bradyrhizobium algeriense</name>
    <dbReference type="NCBI Taxonomy" id="634784"/>
    <lineage>
        <taxon>Bacteria</taxon>
        <taxon>Pseudomonadati</taxon>
        <taxon>Pseudomonadota</taxon>
        <taxon>Alphaproteobacteria</taxon>
        <taxon>Hyphomicrobiales</taxon>
        <taxon>Nitrobacteraceae</taxon>
        <taxon>Bradyrhizobium</taxon>
    </lineage>
</organism>
<dbReference type="Proteomes" id="UP001364224">
    <property type="component" value="Unassembled WGS sequence"/>
</dbReference>